<evidence type="ECO:0000313" key="2">
    <source>
        <dbReference type="EMBL" id="CAA9269200.1"/>
    </source>
</evidence>
<sequence>DPREPAGRDRVWRRCRSCWTGDRPHADVGPTAAAAVVARLRGVRGGNGGHRSGLVPEHVDLRDRVGGRVPARHSRSSGCDPTRAQGPALPAPGRV</sequence>
<dbReference type="AlphaFoldDB" id="A0A6J4J7W0"/>
<feature type="region of interest" description="Disordered" evidence="1">
    <location>
        <begin position="68"/>
        <end position="95"/>
    </location>
</feature>
<proteinExistence type="predicted"/>
<gene>
    <name evidence="2" type="ORF">AVDCRST_MAG41-2851</name>
</gene>
<evidence type="ECO:0000256" key="1">
    <source>
        <dbReference type="SAM" id="MobiDB-lite"/>
    </source>
</evidence>
<feature type="non-terminal residue" evidence="2">
    <location>
        <position position="1"/>
    </location>
</feature>
<feature type="non-terminal residue" evidence="2">
    <location>
        <position position="95"/>
    </location>
</feature>
<accession>A0A6J4J7W0</accession>
<organism evidence="2">
    <name type="scientific">uncultured Mycobacteriales bacterium</name>
    <dbReference type="NCBI Taxonomy" id="581187"/>
    <lineage>
        <taxon>Bacteria</taxon>
        <taxon>Bacillati</taxon>
        <taxon>Actinomycetota</taxon>
        <taxon>Actinomycetes</taxon>
        <taxon>Mycobacteriales</taxon>
        <taxon>environmental samples</taxon>
    </lineage>
</organism>
<protein>
    <submittedName>
        <fullName evidence="2">Uncharacterized protein</fullName>
    </submittedName>
</protein>
<name>A0A6J4J7W0_9ACTN</name>
<dbReference type="EMBL" id="CADCTP010000257">
    <property type="protein sequence ID" value="CAA9269200.1"/>
    <property type="molecule type" value="Genomic_DNA"/>
</dbReference>
<reference evidence="2" key="1">
    <citation type="submission" date="2020-02" db="EMBL/GenBank/DDBJ databases">
        <authorList>
            <person name="Meier V. D."/>
        </authorList>
    </citation>
    <scope>NUCLEOTIDE SEQUENCE</scope>
    <source>
        <strain evidence="2">AVDCRST_MAG41</strain>
    </source>
</reference>